<dbReference type="EMBL" id="KI968863">
    <property type="protein sequence ID" value="EUN21122.1"/>
    <property type="molecule type" value="Genomic_DNA"/>
</dbReference>
<keyword evidence="2" id="KW-1185">Reference proteome</keyword>
<organism evidence="1 2">
    <name type="scientific">Bipolaris victoriae (strain FI3)</name>
    <name type="common">Victoria blight of oats agent</name>
    <name type="synonym">Cochliobolus victoriae</name>
    <dbReference type="NCBI Taxonomy" id="930091"/>
    <lineage>
        <taxon>Eukaryota</taxon>
        <taxon>Fungi</taxon>
        <taxon>Dikarya</taxon>
        <taxon>Ascomycota</taxon>
        <taxon>Pezizomycotina</taxon>
        <taxon>Dothideomycetes</taxon>
        <taxon>Pleosporomycetidae</taxon>
        <taxon>Pleosporales</taxon>
        <taxon>Pleosporineae</taxon>
        <taxon>Pleosporaceae</taxon>
        <taxon>Bipolaris</taxon>
    </lineage>
</organism>
<accession>W7EAL3</accession>
<dbReference type="AlphaFoldDB" id="W7EAL3"/>
<reference evidence="1 2" key="1">
    <citation type="journal article" date="2013" name="PLoS Genet.">
        <title>Comparative genome structure, secondary metabolite, and effector coding capacity across Cochliobolus pathogens.</title>
        <authorList>
            <person name="Condon B.J."/>
            <person name="Leng Y."/>
            <person name="Wu D."/>
            <person name="Bushley K.E."/>
            <person name="Ohm R.A."/>
            <person name="Otillar R."/>
            <person name="Martin J."/>
            <person name="Schackwitz W."/>
            <person name="Grimwood J."/>
            <person name="MohdZainudin N."/>
            <person name="Xue C."/>
            <person name="Wang R."/>
            <person name="Manning V.A."/>
            <person name="Dhillon B."/>
            <person name="Tu Z.J."/>
            <person name="Steffenson B.J."/>
            <person name="Salamov A."/>
            <person name="Sun H."/>
            <person name="Lowry S."/>
            <person name="LaButti K."/>
            <person name="Han J."/>
            <person name="Copeland A."/>
            <person name="Lindquist E."/>
            <person name="Barry K."/>
            <person name="Schmutz J."/>
            <person name="Baker S.E."/>
            <person name="Ciuffetti L.M."/>
            <person name="Grigoriev I.V."/>
            <person name="Zhong S."/>
            <person name="Turgeon B.G."/>
        </authorList>
    </citation>
    <scope>NUCLEOTIDE SEQUENCE [LARGE SCALE GENOMIC DNA]</scope>
    <source>
        <strain evidence="1 2">FI3</strain>
    </source>
</reference>
<evidence type="ECO:0000313" key="1">
    <source>
        <dbReference type="EMBL" id="EUN21122.1"/>
    </source>
</evidence>
<gene>
    <name evidence="1" type="ORF">COCVIDRAFT_31646</name>
</gene>
<dbReference type="Proteomes" id="UP000054337">
    <property type="component" value="Unassembled WGS sequence"/>
</dbReference>
<name>W7EAL3_BIPV3</name>
<dbReference type="HOGENOM" id="CLU_1864777_0_0_1"/>
<evidence type="ECO:0000313" key="2">
    <source>
        <dbReference type="Proteomes" id="UP000054337"/>
    </source>
</evidence>
<dbReference type="GeneID" id="26254838"/>
<protein>
    <submittedName>
        <fullName evidence="1">Uncharacterized protein</fullName>
    </submittedName>
</protein>
<sequence length="137" mass="15339">MATKRFSSAIWAKGLQNVYDASEVAKMLRYNNDGSNRWNQDGEYLIHRGISADDNRLLAVFDGQKEQRLDLGIPGLTGSTTVPDGFMSTIPGTAGNEKLENTNYMHTGIRGESAQLWYLIAFMVRAFDSPWISFVIE</sequence>
<dbReference type="RefSeq" id="XP_014550696.1">
    <property type="nucleotide sequence ID" value="XM_014695210.1"/>
</dbReference>
<proteinExistence type="predicted"/>